<protein>
    <recommendedName>
        <fullName evidence="3">FAM86 N-terminal domain-containing protein</fullName>
    </recommendedName>
</protein>
<sequence>GFLEYAMMQLSAFTKGKNQQDEDAINNVYKILLMVAAVIEDEDNCVHAAQLGMHLVVMRLLMHENELIQEGASAIVVNSSSKNANTSGINTSFPYKTLPLEPPTREWPLLQALPHDVRDDENDEQVVLIRAVKTRMTGQPKTGYLLWGAAVILARWIHLNRQLFHGQTVLEVGSGLGLCGIVAAAYSDQITLTDYQQDTLDALQYNVNLNTTSSSVHVEHLDWDNHDLTLPKVDIVMASDIICEASTAEGFANVIRHRLKKDGVAYLVNATSHSRFGVVHLQKLLKEPPFLTTIVPVDSLPEGRAALLDTVWDANELKYEHYTIRLDPSHTI</sequence>
<dbReference type="EMBL" id="JNBS01002989">
    <property type="protein sequence ID" value="OQR88826.1"/>
    <property type="molecule type" value="Genomic_DNA"/>
</dbReference>
<feature type="non-terminal residue" evidence="1">
    <location>
        <position position="1"/>
    </location>
</feature>
<dbReference type="Pfam" id="PF10294">
    <property type="entry name" value="Methyltransf_16"/>
    <property type="match status" value="1"/>
</dbReference>
<dbReference type="PANTHER" id="PTHR14614">
    <property type="entry name" value="HEPATOCELLULAR CARCINOMA-ASSOCIATED ANTIGEN"/>
    <property type="match status" value="1"/>
</dbReference>
<proteinExistence type="predicted"/>
<comment type="caution">
    <text evidence="1">The sequence shown here is derived from an EMBL/GenBank/DDBJ whole genome shotgun (WGS) entry which is preliminary data.</text>
</comment>
<dbReference type="GO" id="GO:0005634">
    <property type="term" value="C:nucleus"/>
    <property type="evidence" value="ECO:0007669"/>
    <property type="project" value="TreeGrafter"/>
</dbReference>
<dbReference type="OrthoDB" id="407325at2759"/>
<dbReference type="AlphaFoldDB" id="A0A1V9YSW7"/>
<evidence type="ECO:0000313" key="1">
    <source>
        <dbReference type="EMBL" id="OQR88826.1"/>
    </source>
</evidence>
<dbReference type="InterPro" id="IPR019410">
    <property type="entry name" value="Methyltransf_16"/>
</dbReference>
<dbReference type="PANTHER" id="PTHR14614:SF165">
    <property type="entry name" value="FAM86 N-TERMINAL DOMAIN-CONTAINING PROTEIN"/>
    <property type="match status" value="1"/>
</dbReference>
<dbReference type="InterPro" id="IPR029063">
    <property type="entry name" value="SAM-dependent_MTases_sf"/>
</dbReference>
<evidence type="ECO:0008006" key="3">
    <source>
        <dbReference type="Google" id="ProtNLM"/>
    </source>
</evidence>
<keyword evidence="2" id="KW-1185">Reference proteome</keyword>
<reference evidence="1 2" key="1">
    <citation type="journal article" date="2014" name="Genome Biol. Evol.">
        <title>The secreted proteins of Achlya hypogyna and Thraustotheca clavata identify the ancestral oomycete secretome and reveal gene acquisitions by horizontal gene transfer.</title>
        <authorList>
            <person name="Misner I."/>
            <person name="Blouin N."/>
            <person name="Leonard G."/>
            <person name="Richards T.A."/>
            <person name="Lane C.E."/>
        </authorList>
    </citation>
    <scope>NUCLEOTIDE SEQUENCE [LARGE SCALE GENOMIC DNA]</scope>
    <source>
        <strain evidence="1 2">ATCC 34112</strain>
    </source>
</reference>
<dbReference type="CDD" id="cd02440">
    <property type="entry name" value="AdoMet_MTases"/>
    <property type="match status" value="1"/>
</dbReference>
<dbReference type="Gene3D" id="3.40.50.150">
    <property type="entry name" value="Vaccinia Virus protein VP39"/>
    <property type="match status" value="1"/>
</dbReference>
<dbReference type="SUPFAM" id="SSF53335">
    <property type="entry name" value="S-adenosyl-L-methionine-dependent methyltransferases"/>
    <property type="match status" value="1"/>
</dbReference>
<organism evidence="1 2">
    <name type="scientific">Thraustotheca clavata</name>
    <dbReference type="NCBI Taxonomy" id="74557"/>
    <lineage>
        <taxon>Eukaryota</taxon>
        <taxon>Sar</taxon>
        <taxon>Stramenopiles</taxon>
        <taxon>Oomycota</taxon>
        <taxon>Saprolegniomycetes</taxon>
        <taxon>Saprolegniales</taxon>
        <taxon>Achlyaceae</taxon>
        <taxon>Thraustotheca</taxon>
    </lineage>
</organism>
<dbReference type="Proteomes" id="UP000243217">
    <property type="component" value="Unassembled WGS sequence"/>
</dbReference>
<gene>
    <name evidence="1" type="ORF">THRCLA_10075</name>
</gene>
<evidence type="ECO:0000313" key="2">
    <source>
        <dbReference type="Proteomes" id="UP000243217"/>
    </source>
</evidence>
<accession>A0A1V9YSW7</accession>
<name>A0A1V9YSW7_9STRA</name>
<dbReference type="GO" id="GO:0005737">
    <property type="term" value="C:cytoplasm"/>
    <property type="evidence" value="ECO:0007669"/>
    <property type="project" value="TreeGrafter"/>
</dbReference>